<name>A0A498HDH4_MALDO</name>
<dbReference type="PANTHER" id="PTHR47941">
    <property type="entry name" value="PENTATRICOPEPTIDE REPEAT-CONTAINING PROTEIN 3, MITOCHONDRIAL"/>
    <property type="match status" value="1"/>
</dbReference>
<evidence type="ECO:0000313" key="5">
    <source>
        <dbReference type="EMBL" id="RXH67485.1"/>
    </source>
</evidence>
<dbReference type="Proteomes" id="UP000290289">
    <property type="component" value="Chromosome 17"/>
</dbReference>
<dbReference type="InterPro" id="IPR011990">
    <property type="entry name" value="TPR-like_helical_dom_sf"/>
</dbReference>
<accession>A0A498HDH4</accession>
<dbReference type="PROSITE" id="PS51375">
    <property type="entry name" value="PPR"/>
    <property type="match status" value="7"/>
</dbReference>
<keyword evidence="6" id="KW-1185">Reference proteome</keyword>
<gene>
    <name evidence="5" type="ORF">DVH24_027632</name>
</gene>
<feature type="repeat" description="PPR" evidence="3">
    <location>
        <begin position="545"/>
        <end position="579"/>
    </location>
</feature>
<reference evidence="5 6" key="1">
    <citation type="submission" date="2018-10" db="EMBL/GenBank/DDBJ databases">
        <title>A high-quality apple genome assembly.</title>
        <authorList>
            <person name="Hu J."/>
        </authorList>
    </citation>
    <scope>NUCLEOTIDE SEQUENCE [LARGE SCALE GENOMIC DNA]</scope>
    <source>
        <strain evidence="6">cv. HFTH1</strain>
        <tissue evidence="5">Young leaf</tissue>
    </source>
</reference>
<feature type="repeat" description="PPR" evidence="3">
    <location>
        <begin position="580"/>
        <end position="614"/>
    </location>
</feature>
<feature type="repeat" description="PPR" evidence="3">
    <location>
        <begin position="510"/>
        <end position="544"/>
    </location>
</feature>
<evidence type="ECO:0008006" key="7">
    <source>
        <dbReference type="Google" id="ProtNLM"/>
    </source>
</evidence>
<protein>
    <recommendedName>
        <fullName evidence="7">Pentacotripeptide-repeat region of PRORP domain-containing protein</fullName>
    </recommendedName>
</protein>
<organism evidence="5 6">
    <name type="scientific">Malus domestica</name>
    <name type="common">Apple</name>
    <name type="synonym">Pyrus malus</name>
    <dbReference type="NCBI Taxonomy" id="3750"/>
    <lineage>
        <taxon>Eukaryota</taxon>
        <taxon>Viridiplantae</taxon>
        <taxon>Streptophyta</taxon>
        <taxon>Embryophyta</taxon>
        <taxon>Tracheophyta</taxon>
        <taxon>Spermatophyta</taxon>
        <taxon>Magnoliopsida</taxon>
        <taxon>eudicotyledons</taxon>
        <taxon>Gunneridae</taxon>
        <taxon>Pentapetalae</taxon>
        <taxon>rosids</taxon>
        <taxon>fabids</taxon>
        <taxon>Rosales</taxon>
        <taxon>Rosaceae</taxon>
        <taxon>Amygdaloideae</taxon>
        <taxon>Maleae</taxon>
        <taxon>Malus</taxon>
    </lineage>
</organism>
<comment type="caution">
    <text evidence="5">The sequence shown here is derived from an EMBL/GenBank/DDBJ whole genome shotgun (WGS) entry which is preliminary data.</text>
</comment>
<feature type="repeat" description="PPR" evidence="3">
    <location>
        <begin position="303"/>
        <end position="337"/>
    </location>
</feature>
<dbReference type="EMBL" id="RDQH01000343">
    <property type="protein sequence ID" value="RXH67485.1"/>
    <property type="molecule type" value="Genomic_DNA"/>
</dbReference>
<dbReference type="InterPro" id="IPR002885">
    <property type="entry name" value="PPR_rpt"/>
</dbReference>
<evidence type="ECO:0000256" key="2">
    <source>
        <dbReference type="ARBA" id="ARBA00022737"/>
    </source>
</evidence>
<dbReference type="AlphaFoldDB" id="A0A498HDH4"/>
<evidence type="ECO:0000256" key="1">
    <source>
        <dbReference type="ARBA" id="ARBA00007626"/>
    </source>
</evidence>
<feature type="repeat" description="PPR" evidence="3">
    <location>
        <begin position="338"/>
        <end position="372"/>
    </location>
</feature>
<feature type="repeat" description="PPR" evidence="3">
    <location>
        <begin position="440"/>
        <end position="474"/>
    </location>
</feature>
<feature type="repeat" description="PPR" evidence="3">
    <location>
        <begin position="373"/>
        <end position="407"/>
    </location>
</feature>
<evidence type="ECO:0000313" key="6">
    <source>
        <dbReference type="Proteomes" id="UP000290289"/>
    </source>
</evidence>
<feature type="chain" id="PRO_5019728932" description="Pentacotripeptide-repeat region of PRORP domain-containing protein" evidence="4">
    <location>
        <begin position="25"/>
        <end position="701"/>
    </location>
</feature>
<keyword evidence="4" id="KW-0732">Signal</keyword>
<dbReference type="NCBIfam" id="TIGR00756">
    <property type="entry name" value="PPR"/>
    <property type="match status" value="9"/>
</dbReference>
<evidence type="ECO:0000256" key="3">
    <source>
        <dbReference type="PROSITE-ProRule" id="PRU00708"/>
    </source>
</evidence>
<sequence>MIESEKQWVLLIVFLHTSILYLQSTHPPPQYLLYGWWVAGVFGGLVPKSQRPNGGPTQIIRALRMLPICHFSSPKMCPTNKTQENFPKLFDRQTSKLNHQDVHSTLLNCPSDLIALRFFLWCAGQHNFFHNKIVIDHMVGVIKRVMEQYRTVKLVIRELESMGCVVKSQTFLLLLRIYWRGEMYTMVFEAIELMGTYGFTPNTFARNIIIDALFKIGHVNLAIKFLKETRRPNFLTFNIALCNLCNINDLYHIGDVFRMMLQWGYSPKVETFEMILSCLCKMGKIVEAHQVLGLLITLGIAVSVNVWSMLMNGFCRLQRLDVAGKLLEKMVETGSSPSIVTYTTLIRGFLKSNMVSEAFNILNIMESKGYAPDLVLCNVLIDSFAKAGRCDDAINVFVSMRSRNLAPDSCTVSSLLSTLCLSRRFDMLPKLVRGLDIEADLLLCNSLLCYFCKAKFPSLAVKFYNDMLDNGLTPDKYTFVGLVDGLCKAKRVDEAVDAYHGILQSFPGQDAYIHTVVMDGLIKVRKFNAAIRVFRKAVEEGYTLDVAAYTVAIIGLFMGGRAGEAWSLYCQMKEVGLALTVHTYNVMVSGFVKERDLNMVNLLLQEMIEAKVELSSNTFLRLSKFLCRPYLSSSVIELWIEMRSLGLISSKVVQELLSDEVAKGMKVDDGLIAISDVTSETDRSVEASGSEDVYDVAASMA</sequence>
<proteinExistence type="inferred from homology"/>
<keyword evidence="2" id="KW-0677">Repeat</keyword>
<comment type="similarity">
    <text evidence="1">Belongs to the PPR family. P subfamily.</text>
</comment>
<evidence type="ECO:0000256" key="4">
    <source>
        <dbReference type="SAM" id="SignalP"/>
    </source>
</evidence>
<feature type="signal peptide" evidence="4">
    <location>
        <begin position="1"/>
        <end position="24"/>
    </location>
</feature>
<dbReference type="Gene3D" id="1.25.40.10">
    <property type="entry name" value="Tetratricopeptide repeat domain"/>
    <property type="match status" value="5"/>
</dbReference>
<dbReference type="Pfam" id="PF01535">
    <property type="entry name" value="PPR"/>
    <property type="match status" value="1"/>
</dbReference>
<dbReference type="Pfam" id="PF13041">
    <property type="entry name" value="PPR_2"/>
    <property type="match status" value="4"/>
</dbReference>